<feature type="coiled-coil region" evidence="1">
    <location>
        <begin position="104"/>
        <end position="135"/>
    </location>
</feature>
<accession>A0ABQ7G402</accession>
<evidence type="ECO:0000313" key="4">
    <source>
        <dbReference type="Proteomes" id="UP000815325"/>
    </source>
</evidence>
<evidence type="ECO:0000313" key="3">
    <source>
        <dbReference type="EMBL" id="KAF5829342.1"/>
    </source>
</evidence>
<protein>
    <submittedName>
        <fullName evidence="3">Uncharacterized protein</fullName>
    </submittedName>
</protein>
<feature type="region of interest" description="Disordered" evidence="2">
    <location>
        <begin position="377"/>
        <end position="459"/>
    </location>
</feature>
<proteinExistence type="predicted"/>
<feature type="compositionally biased region" description="Low complexity" evidence="2">
    <location>
        <begin position="231"/>
        <end position="267"/>
    </location>
</feature>
<dbReference type="Proteomes" id="UP000815325">
    <property type="component" value="Unassembled WGS sequence"/>
</dbReference>
<evidence type="ECO:0000256" key="2">
    <source>
        <dbReference type="SAM" id="MobiDB-lite"/>
    </source>
</evidence>
<comment type="caution">
    <text evidence="3">The sequence shown here is derived from an EMBL/GenBank/DDBJ whole genome shotgun (WGS) entry which is preliminary data.</text>
</comment>
<keyword evidence="4" id="KW-1185">Reference proteome</keyword>
<evidence type="ECO:0000256" key="1">
    <source>
        <dbReference type="SAM" id="Coils"/>
    </source>
</evidence>
<feature type="compositionally biased region" description="Low complexity" evidence="2">
    <location>
        <begin position="306"/>
        <end position="320"/>
    </location>
</feature>
<feature type="compositionally biased region" description="Basic and acidic residues" evidence="2">
    <location>
        <begin position="203"/>
        <end position="216"/>
    </location>
</feature>
<feature type="compositionally biased region" description="Low complexity" evidence="2">
    <location>
        <begin position="377"/>
        <end position="397"/>
    </location>
</feature>
<keyword evidence="1" id="KW-0175">Coiled coil</keyword>
<reference evidence="3" key="1">
    <citation type="submission" date="2017-08" db="EMBL/GenBank/DDBJ databases">
        <authorList>
            <person name="Polle J.E."/>
            <person name="Barry K."/>
            <person name="Cushman J."/>
            <person name="Schmutz J."/>
            <person name="Tran D."/>
            <person name="Hathwaick L.T."/>
            <person name="Yim W.C."/>
            <person name="Jenkins J."/>
            <person name="Mckie-Krisberg Z.M."/>
            <person name="Prochnik S."/>
            <person name="Lindquist E."/>
            <person name="Dockter R.B."/>
            <person name="Adam C."/>
            <person name="Molina H."/>
            <person name="Bunkerborg J."/>
            <person name="Jin E."/>
            <person name="Buchheim M."/>
            <person name="Magnuson J."/>
        </authorList>
    </citation>
    <scope>NUCLEOTIDE SEQUENCE</scope>
    <source>
        <strain evidence="3">CCAP 19/18</strain>
    </source>
</reference>
<name>A0ABQ7G402_DUNSA</name>
<feature type="compositionally biased region" description="Low complexity" evidence="2">
    <location>
        <begin position="433"/>
        <end position="448"/>
    </location>
</feature>
<organism evidence="3 4">
    <name type="scientific">Dunaliella salina</name>
    <name type="common">Green alga</name>
    <name type="synonym">Protococcus salinus</name>
    <dbReference type="NCBI Taxonomy" id="3046"/>
    <lineage>
        <taxon>Eukaryota</taxon>
        <taxon>Viridiplantae</taxon>
        <taxon>Chlorophyta</taxon>
        <taxon>core chlorophytes</taxon>
        <taxon>Chlorophyceae</taxon>
        <taxon>CS clade</taxon>
        <taxon>Chlamydomonadales</taxon>
        <taxon>Dunaliellaceae</taxon>
        <taxon>Dunaliella</taxon>
    </lineage>
</organism>
<dbReference type="EMBL" id="MU070172">
    <property type="protein sequence ID" value="KAF5829342.1"/>
    <property type="molecule type" value="Genomic_DNA"/>
</dbReference>
<sequence length="503" mass="55724">MKYLANDHDVDRTGMLMQELRRIRHEQRRGQWRLAKKLKNTHNQLALMQRDRQSLVDAVTYTRVQATEMVVIITNVNNHFQRLQANHAEMLETEGFSMADLLFIENGLRNMAAMAKRVQEVNKEAEDQHFQTEEEVTAVIAADDVEDDEVDAIMAGGDPDKQDEPPPDLLAANEAKAAAEEEEKAMLEEERRTAEEQAEQEEQERAEAEAVQKEQEAAAAAEKAAAEKAASEQAAAEQAVAETAAAEQAAAAEQPAADAAASTADASGPPGRSGETTEEEAPKQSPSPSRASSARPSELVRQKVGSSQPSSSRASSKAASVQDAGMQTLPIQPSPQEIKQEERRIQDLLRGRERKLAERLMETFDIEMDRDLLQAKRAAASPLSASPMPSPGASRSASPDKDRRSPHARSRGAVDRSRMGRMHASEEEDPGSARRPSSSPSPGSASSPNQEQSSFLEMVWTRIRDKMEDLQDGRLAGERKDMVEHDSWRWFWKELEARWKTCR</sequence>
<feature type="region of interest" description="Disordered" evidence="2">
    <location>
        <begin position="174"/>
        <end position="345"/>
    </location>
</feature>
<feature type="compositionally biased region" description="Low complexity" evidence="2">
    <location>
        <begin position="286"/>
        <end position="297"/>
    </location>
</feature>
<gene>
    <name evidence="3" type="ORF">DUNSADRAFT_16202</name>
</gene>
<feature type="compositionally biased region" description="Basic and acidic residues" evidence="2">
    <location>
        <begin position="184"/>
        <end position="195"/>
    </location>
</feature>